<evidence type="ECO:0000256" key="1">
    <source>
        <dbReference type="RuleBase" id="RU003494"/>
    </source>
</evidence>
<sequence length="207" mass="23185">MASLTLYGNRNSGHSYKVRLALVLADLTHDYIHVDLSLPRAQRPEAFRAVSRFGEVPVLVVDGEPLCQSNAILQWLADSYGHLDGTGGERQHIREWLSWETNRIGFSVPNLRFYRRFAPAEPAVLAWLTERARADLDTLQATLTGCDWLAGSRATIADVSVSAYLWWLAEAGLDIRHWPAVEAWLARIAALPGWEHPDTLMASEIPD</sequence>
<dbReference type="OrthoDB" id="9797500at2"/>
<dbReference type="InterPro" id="IPR036282">
    <property type="entry name" value="Glutathione-S-Trfase_C_sf"/>
</dbReference>
<reference evidence="5" key="1">
    <citation type="submission" date="2015-08" db="EMBL/GenBank/DDBJ databases">
        <authorList>
            <person name="Varghese N."/>
        </authorList>
    </citation>
    <scope>NUCLEOTIDE SEQUENCE [LARGE SCALE GENOMIC DNA]</scope>
    <source>
        <strain evidence="5">DSM 17901</strain>
    </source>
</reference>
<gene>
    <name evidence="4" type="ORF">Ga0061063_0640</name>
</gene>
<dbReference type="InterPro" id="IPR010987">
    <property type="entry name" value="Glutathione-S-Trfase_C-like"/>
</dbReference>
<feature type="domain" description="GST N-terminal" evidence="2">
    <location>
        <begin position="2"/>
        <end position="84"/>
    </location>
</feature>
<dbReference type="SFLD" id="SFLDS00019">
    <property type="entry name" value="Glutathione_Transferase_(cytos"/>
    <property type="match status" value="1"/>
</dbReference>
<dbReference type="InterPro" id="IPR004045">
    <property type="entry name" value="Glutathione_S-Trfase_N"/>
</dbReference>
<name>A0A0K6GSQ6_9NEIS</name>
<accession>A0A0K6GSQ6</accession>
<dbReference type="RefSeq" id="WP_054286545.1">
    <property type="nucleotide sequence ID" value="NZ_CYHA01000001.1"/>
</dbReference>
<dbReference type="PROSITE" id="PS50404">
    <property type="entry name" value="GST_NTER"/>
    <property type="match status" value="1"/>
</dbReference>
<dbReference type="InterPro" id="IPR036249">
    <property type="entry name" value="Thioredoxin-like_sf"/>
</dbReference>
<dbReference type="PROSITE" id="PS50405">
    <property type="entry name" value="GST_CTER"/>
    <property type="match status" value="1"/>
</dbReference>
<dbReference type="STRING" id="375574.GCA_001418035_00438"/>
<dbReference type="Gene3D" id="1.20.1050.10">
    <property type="match status" value="1"/>
</dbReference>
<feature type="domain" description="GST C-terminal" evidence="3">
    <location>
        <begin position="86"/>
        <end position="207"/>
    </location>
</feature>
<dbReference type="Pfam" id="PF02798">
    <property type="entry name" value="GST_N"/>
    <property type="match status" value="1"/>
</dbReference>
<dbReference type="Pfam" id="PF00043">
    <property type="entry name" value="GST_C"/>
    <property type="match status" value="1"/>
</dbReference>
<organism evidence="4 5">
    <name type="scientific">Gulbenkiania indica</name>
    <dbReference type="NCBI Taxonomy" id="375574"/>
    <lineage>
        <taxon>Bacteria</taxon>
        <taxon>Pseudomonadati</taxon>
        <taxon>Pseudomonadota</taxon>
        <taxon>Betaproteobacteria</taxon>
        <taxon>Neisseriales</taxon>
        <taxon>Chromobacteriaceae</taxon>
        <taxon>Gulbenkiania</taxon>
    </lineage>
</organism>
<evidence type="ECO:0000313" key="5">
    <source>
        <dbReference type="Proteomes" id="UP000243535"/>
    </source>
</evidence>
<keyword evidence="5" id="KW-1185">Reference proteome</keyword>
<evidence type="ECO:0000259" key="3">
    <source>
        <dbReference type="PROSITE" id="PS50405"/>
    </source>
</evidence>
<dbReference type="SUPFAM" id="SSF52833">
    <property type="entry name" value="Thioredoxin-like"/>
    <property type="match status" value="1"/>
</dbReference>
<dbReference type="Gene3D" id="3.40.30.10">
    <property type="entry name" value="Glutaredoxin"/>
    <property type="match status" value="1"/>
</dbReference>
<protein>
    <submittedName>
        <fullName evidence="4">Glutathione S-transferase</fullName>
    </submittedName>
</protein>
<dbReference type="AlphaFoldDB" id="A0A0K6GSQ6"/>
<comment type="similarity">
    <text evidence="1">Belongs to the GST superfamily.</text>
</comment>
<proteinExistence type="inferred from homology"/>
<dbReference type="EMBL" id="CYHA01000001">
    <property type="protein sequence ID" value="CUA81794.1"/>
    <property type="molecule type" value="Genomic_DNA"/>
</dbReference>
<evidence type="ECO:0000313" key="4">
    <source>
        <dbReference type="EMBL" id="CUA81794.1"/>
    </source>
</evidence>
<dbReference type="CDD" id="cd03056">
    <property type="entry name" value="GST_N_4"/>
    <property type="match status" value="1"/>
</dbReference>
<dbReference type="InterPro" id="IPR040079">
    <property type="entry name" value="Glutathione_S-Trfase"/>
</dbReference>
<dbReference type="PANTHER" id="PTHR44051">
    <property type="entry name" value="GLUTATHIONE S-TRANSFERASE-RELATED"/>
    <property type="match status" value="1"/>
</dbReference>
<dbReference type="InterPro" id="IPR004046">
    <property type="entry name" value="GST_C"/>
</dbReference>
<dbReference type="SFLD" id="SFLDG00358">
    <property type="entry name" value="Main_(cytGST)"/>
    <property type="match status" value="1"/>
</dbReference>
<dbReference type="Proteomes" id="UP000243535">
    <property type="component" value="Unassembled WGS sequence"/>
</dbReference>
<dbReference type="GO" id="GO:0016740">
    <property type="term" value="F:transferase activity"/>
    <property type="evidence" value="ECO:0007669"/>
    <property type="project" value="UniProtKB-KW"/>
</dbReference>
<evidence type="ECO:0000259" key="2">
    <source>
        <dbReference type="PROSITE" id="PS50404"/>
    </source>
</evidence>
<keyword evidence="4" id="KW-0808">Transferase</keyword>
<dbReference type="PANTHER" id="PTHR44051:SF2">
    <property type="entry name" value="HYPOTHETICAL GLUTATHIONE S-TRANSFERASE LIKE PROTEIN"/>
    <property type="match status" value="1"/>
</dbReference>
<dbReference type="SUPFAM" id="SSF47616">
    <property type="entry name" value="GST C-terminal domain-like"/>
    <property type="match status" value="1"/>
</dbReference>